<dbReference type="AlphaFoldDB" id="A0A8X6THP6"/>
<dbReference type="Pfam" id="PF01494">
    <property type="entry name" value="FAD_binding_3"/>
    <property type="match status" value="1"/>
</dbReference>
<dbReference type="Proteomes" id="UP000887013">
    <property type="component" value="Unassembled WGS sequence"/>
</dbReference>
<dbReference type="EMBL" id="BMAW01104658">
    <property type="protein sequence ID" value="GFT15664.1"/>
    <property type="molecule type" value="Genomic_DNA"/>
</dbReference>
<dbReference type="PANTHER" id="PTHR46028:SF2">
    <property type="entry name" value="KYNURENINE 3-MONOOXYGENASE"/>
    <property type="match status" value="1"/>
</dbReference>
<name>A0A8X6THP6_NEPPI</name>
<keyword evidence="8" id="KW-0812">Transmembrane</keyword>
<keyword evidence="4" id="KW-0274">FAD</keyword>
<evidence type="ECO:0000256" key="2">
    <source>
        <dbReference type="ARBA" id="ARBA00022630"/>
    </source>
</evidence>
<feature type="transmembrane region" description="Helical" evidence="8">
    <location>
        <begin position="423"/>
        <end position="444"/>
    </location>
</feature>
<evidence type="ECO:0000256" key="5">
    <source>
        <dbReference type="ARBA" id="ARBA00022857"/>
    </source>
</evidence>
<dbReference type="InterPro" id="IPR002938">
    <property type="entry name" value="FAD-bd"/>
</dbReference>
<feature type="transmembrane region" description="Helical" evidence="8">
    <location>
        <begin position="6"/>
        <end position="25"/>
    </location>
</feature>
<evidence type="ECO:0000256" key="6">
    <source>
        <dbReference type="ARBA" id="ARBA00023002"/>
    </source>
</evidence>
<comment type="caution">
    <text evidence="10">The sequence shown here is derived from an EMBL/GenBank/DDBJ whole genome shotgun (WGS) entry which is preliminary data.</text>
</comment>
<evidence type="ECO:0000256" key="8">
    <source>
        <dbReference type="SAM" id="Phobius"/>
    </source>
</evidence>
<dbReference type="GO" id="GO:0004502">
    <property type="term" value="F:kynurenine 3-monooxygenase activity"/>
    <property type="evidence" value="ECO:0007669"/>
    <property type="project" value="TreeGrafter"/>
</dbReference>
<evidence type="ECO:0000256" key="3">
    <source>
        <dbReference type="ARBA" id="ARBA00022642"/>
    </source>
</evidence>
<dbReference type="OrthoDB" id="10053569at2759"/>
<reference evidence="10" key="1">
    <citation type="submission" date="2020-08" db="EMBL/GenBank/DDBJ databases">
        <title>Multicomponent nature underlies the extraordinary mechanical properties of spider dragline silk.</title>
        <authorList>
            <person name="Kono N."/>
            <person name="Nakamura H."/>
            <person name="Mori M."/>
            <person name="Yoshida Y."/>
            <person name="Ohtoshi R."/>
            <person name="Malay A.D."/>
            <person name="Moran D.A.P."/>
            <person name="Tomita M."/>
            <person name="Numata K."/>
            <person name="Arakawa K."/>
        </authorList>
    </citation>
    <scope>NUCLEOTIDE SEQUENCE</scope>
</reference>
<dbReference type="PANTHER" id="PTHR46028">
    <property type="entry name" value="KYNURENINE 3-MONOOXYGENASE"/>
    <property type="match status" value="1"/>
</dbReference>
<keyword evidence="6" id="KW-0560">Oxidoreductase</keyword>
<evidence type="ECO:0000259" key="9">
    <source>
        <dbReference type="Pfam" id="PF01494"/>
    </source>
</evidence>
<accession>A0A8X6THP6</accession>
<dbReference type="Gene3D" id="3.50.50.60">
    <property type="entry name" value="FAD/NAD(P)-binding domain"/>
    <property type="match status" value="1"/>
</dbReference>
<feature type="domain" description="FAD-binding" evidence="9">
    <location>
        <begin position="7"/>
        <end position="332"/>
    </location>
</feature>
<comment type="cofactor">
    <cofactor evidence="1">
        <name>FAD</name>
        <dbReference type="ChEBI" id="CHEBI:57692"/>
    </cofactor>
</comment>
<organism evidence="10 11">
    <name type="scientific">Nephila pilipes</name>
    <name type="common">Giant wood spider</name>
    <name type="synonym">Nephila maculata</name>
    <dbReference type="NCBI Taxonomy" id="299642"/>
    <lineage>
        <taxon>Eukaryota</taxon>
        <taxon>Metazoa</taxon>
        <taxon>Ecdysozoa</taxon>
        <taxon>Arthropoda</taxon>
        <taxon>Chelicerata</taxon>
        <taxon>Arachnida</taxon>
        <taxon>Araneae</taxon>
        <taxon>Araneomorphae</taxon>
        <taxon>Entelegynae</taxon>
        <taxon>Araneoidea</taxon>
        <taxon>Nephilidae</taxon>
        <taxon>Nephila</taxon>
    </lineage>
</organism>
<keyword evidence="2" id="KW-0285">Flavoprotein</keyword>
<keyword evidence="11" id="KW-1185">Reference proteome</keyword>
<evidence type="ECO:0000256" key="1">
    <source>
        <dbReference type="ARBA" id="ARBA00001974"/>
    </source>
</evidence>
<evidence type="ECO:0000256" key="4">
    <source>
        <dbReference type="ARBA" id="ARBA00022827"/>
    </source>
</evidence>
<dbReference type="SUPFAM" id="SSF51905">
    <property type="entry name" value="FAD/NAD(P)-binding domain"/>
    <property type="match status" value="1"/>
</dbReference>
<keyword evidence="8" id="KW-0472">Membrane</keyword>
<keyword evidence="8" id="KW-1133">Transmembrane helix</keyword>
<sequence>MNDQKDIQVTIIGGGLVGSLCAFMLGNKGIRVKLYEMREDIRHTKVTQGRRMNLALSERGMSALRLVGIKDEDIRKFTIPVRGRILHSRNGERVPFSSDRKGRCFYSVVRKKLNEVLLEAAEKSPNVKFFYKHKFLSCCFKTGRYQVQRPDGKVIEDSTDLLIGCDGAYSAVRQQMVKMSRFDYNQSYFEQGYIELGFPTTADGQFAMEADYLHFWPREQMMMTALPNNNGTYTASLFMPFEMFEQINTPEKLLQLFSDNFPDAISLIGREKLVTDFFNTSPYAMVSIKCNSYHVEDKVLILGDAAHAMLPFGFQGMNAGFEDCEILSELLTTHNYDLRKVLTAFTKNRQKDAEVMCDLAKTNYNVMKLHTSKKFLLRNKLDVLLNTIFPKSWILLNSEITFSKRRYSQCLARKQAQDKFLSIMLWLVKIVGLFIFAAITMRYGSSH</sequence>
<dbReference type="GO" id="GO:0071949">
    <property type="term" value="F:FAD binding"/>
    <property type="evidence" value="ECO:0007669"/>
    <property type="project" value="InterPro"/>
</dbReference>
<proteinExistence type="predicted"/>
<keyword evidence="7" id="KW-0503">Monooxygenase</keyword>
<gene>
    <name evidence="10" type="primary">kh</name>
    <name evidence="10" type="ORF">NPIL_397471</name>
</gene>
<dbReference type="GO" id="GO:0005741">
    <property type="term" value="C:mitochondrial outer membrane"/>
    <property type="evidence" value="ECO:0007669"/>
    <property type="project" value="TreeGrafter"/>
</dbReference>
<dbReference type="GO" id="GO:0070189">
    <property type="term" value="P:kynurenine metabolic process"/>
    <property type="evidence" value="ECO:0007669"/>
    <property type="project" value="TreeGrafter"/>
</dbReference>
<dbReference type="GO" id="GO:0019363">
    <property type="term" value="P:pyridine nucleotide biosynthetic process"/>
    <property type="evidence" value="ECO:0007669"/>
    <property type="project" value="UniProtKB-KW"/>
</dbReference>
<evidence type="ECO:0000313" key="10">
    <source>
        <dbReference type="EMBL" id="GFT15664.1"/>
    </source>
</evidence>
<evidence type="ECO:0000256" key="7">
    <source>
        <dbReference type="ARBA" id="ARBA00023033"/>
    </source>
</evidence>
<protein>
    <submittedName>
        <fullName evidence="10">Kynurenine 3-monooxygenase</fullName>
    </submittedName>
</protein>
<dbReference type="PRINTS" id="PR00420">
    <property type="entry name" value="RNGMNOXGNASE"/>
</dbReference>
<dbReference type="InterPro" id="IPR036188">
    <property type="entry name" value="FAD/NAD-bd_sf"/>
</dbReference>
<evidence type="ECO:0000313" key="11">
    <source>
        <dbReference type="Proteomes" id="UP000887013"/>
    </source>
</evidence>
<keyword evidence="3" id="KW-0662">Pyridine nucleotide biosynthesis</keyword>
<dbReference type="FunFam" id="3.50.50.60:FF:000185">
    <property type="entry name" value="Kynurenine 3-monooxygenase"/>
    <property type="match status" value="1"/>
</dbReference>
<keyword evidence="5" id="KW-0521">NADP</keyword>